<protein>
    <submittedName>
        <fullName evidence="1">Uncharacterized protein</fullName>
    </submittedName>
</protein>
<evidence type="ECO:0000313" key="1">
    <source>
        <dbReference type="EMBL" id="RPD57955.1"/>
    </source>
</evidence>
<keyword evidence="2" id="KW-1185">Reference proteome</keyword>
<accession>A0A5C2S300</accession>
<organism evidence="1 2">
    <name type="scientific">Lentinus tigrinus ALCF2SS1-6</name>
    <dbReference type="NCBI Taxonomy" id="1328759"/>
    <lineage>
        <taxon>Eukaryota</taxon>
        <taxon>Fungi</taxon>
        <taxon>Dikarya</taxon>
        <taxon>Basidiomycota</taxon>
        <taxon>Agaricomycotina</taxon>
        <taxon>Agaricomycetes</taxon>
        <taxon>Polyporales</taxon>
        <taxon>Polyporaceae</taxon>
        <taxon>Lentinus</taxon>
    </lineage>
</organism>
<proteinExistence type="predicted"/>
<dbReference type="EMBL" id="ML122278">
    <property type="protein sequence ID" value="RPD57955.1"/>
    <property type="molecule type" value="Genomic_DNA"/>
</dbReference>
<evidence type="ECO:0000313" key="2">
    <source>
        <dbReference type="Proteomes" id="UP000313359"/>
    </source>
</evidence>
<dbReference type="AlphaFoldDB" id="A0A5C2S300"/>
<gene>
    <name evidence="1" type="ORF">L227DRAFT_655217</name>
</gene>
<dbReference type="Proteomes" id="UP000313359">
    <property type="component" value="Unassembled WGS sequence"/>
</dbReference>
<dbReference type="OrthoDB" id="3144838at2759"/>
<name>A0A5C2S300_9APHY</name>
<sequence>MHPDRDVVILPYFDLGNPEDDQCPNATPEFSATKDPDESLLGPVRSVRYAVLHYPADESLRGQLRETPDGALKALRTRQDISCCIVMEAEEIRECGVRSFRPDATAAASALMAHTALAEALEDVPPWISFADYSFRIHLGVVVGLLAGWIDAVPPFVGRTIM</sequence>
<reference evidence="1" key="1">
    <citation type="journal article" date="2018" name="Genome Biol. Evol.">
        <title>Genomics and development of Lentinus tigrinus, a white-rot wood-decaying mushroom with dimorphic fruiting bodies.</title>
        <authorList>
            <person name="Wu B."/>
            <person name="Xu Z."/>
            <person name="Knudson A."/>
            <person name="Carlson A."/>
            <person name="Chen N."/>
            <person name="Kovaka S."/>
            <person name="LaButti K."/>
            <person name="Lipzen A."/>
            <person name="Pennachio C."/>
            <person name="Riley R."/>
            <person name="Schakwitz W."/>
            <person name="Umezawa K."/>
            <person name="Ohm R.A."/>
            <person name="Grigoriev I.V."/>
            <person name="Nagy L.G."/>
            <person name="Gibbons J."/>
            <person name="Hibbett D."/>
        </authorList>
    </citation>
    <scope>NUCLEOTIDE SEQUENCE [LARGE SCALE GENOMIC DNA]</scope>
    <source>
        <strain evidence="1">ALCF2SS1-6</strain>
    </source>
</reference>